<comment type="subcellular location">
    <subcellularLocation>
        <location evidence="1 10">Secreted</location>
    </subcellularLocation>
</comment>
<accession>A0A2Y9QIQ7</accession>
<evidence type="ECO:0000256" key="8">
    <source>
        <dbReference type="ARBA" id="ARBA00023198"/>
    </source>
</evidence>
<evidence type="ECO:0000256" key="4">
    <source>
        <dbReference type="ARBA" id="ARBA00022514"/>
    </source>
</evidence>
<dbReference type="RefSeq" id="XP_023583295.1">
    <property type="nucleotide sequence ID" value="XM_023727527.1"/>
</dbReference>
<evidence type="ECO:0000313" key="12">
    <source>
        <dbReference type="Proteomes" id="UP000248480"/>
    </source>
</evidence>
<organism evidence="12 13">
    <name type="scientific">Trichechus manatus latirostris</name>
    <name type="common">Florida manatee</name>
    <dbReference type="NCBI Taxonomy" id="127582"/>
    <lineage>
        <taxon>Eukaryota</taxon>
        <taxon>Metazoa</taxon>
        <taxon>Chordata</taxon>
        <taxon>Craniata</taxon>
        <taxon>Vertebrata</taxon>
        <taxon>Euteleostomi</taxon>
        <taxon>Mammalia</taxon>
        <taxon>Eutheria</taxon>
        <taxon>Afrotheria</taxon>
        <taxon>Sirenia</taxon>
        <taxon>Trichechidae</taxon>
        <taxon>Trichechus</taxon>
    </lineage>
</organism>
<keyword evidence="8" id="KW-0395">Inflammatory response</keyword>
<protein>
    <recommendedName>
        <fullName evidence="10">Beta-microseminoprotein</fullName>
    </recommendedName>
</protein>
<proteinExistence type="inferred from homology"/>
<feature type="region of interest" description="Disordered" evidence="11">
    <location>
        <begin position="1"/>
        <end position="29"/>
    </location>
</feature>
<dbReference type="GO" id="GO:0005737">
    <property type="term" value="C:cytoplasm"/>
    <property type="evidence" value="ECO:0007669"/>
    <property type="project" value="TreeGrafter"/>
</dbReference>
<keyword evidence="12" id="KW-1185">Reference proteome</keyword>
<dbReference type="InParanoid" id="A0A2Y9QIQ7"/>
<dbReference type="InterPro" id="IPR008735">
    <property type="entry name" value="PSP94"/>
</dbReference>
<feature type="region of interest" description="Disordered" evidence="11">
    <location>
        <begin position="224"/>
        <end position="252"/>
    </location>
</feature>
<keyword evidence="3" id="KW-0145">Chemotaxis</keyword>
<keyword evidence="5 10" id="KW-0964">Secreted</keyword>
<dbReference type="GO" id="GO:0006954">
    <property type="term" value="P:inflammatory response"/>
    <property type="evidence" value="ECO:0007669"/>
    <property type="project" value="UniProtKB-KW"/>
</dbReference>
<dbReference type="Pfam" id="PF05825">
    <property type="entry name" value="PSP94"/>
    <property type="match status" value="1"/>
</dbReference>
<evidence type="ECO:0000256" key="6">
    <source>
        <dbReference type="ARBA" id="ARBA00022729"/>
    </source>
</evidence>
<dbReference type="GO" id="GO:0005125">
    <property type="term" value="F:cytokine activity"/>
    <property type="evidence" value="ECO:0007669"/>
    <property type="project" value="UniProtKB-KW"/>
</dbReference>
<dbReference type="GO" id="GO:0006935">
    <property type="term" value="P:chemotaxis"/>
    <property type="evidence" value="ECO:0007669"/>
    <property type="project" value="UniProtKB-KW"/>
</dbReference>
<dbReference type="Gene3D" id="2.60.40.1900">
    <property type="entry name" value="Beta-microseminoprotein (PSP94) domain"/>
    <property type="match status" value="1"/>
</dbReference>
<dbReference type="CTD" id="692094"/>
<feature type="compositionally biased region" description="Basic and acidic residues" evidence="11">
    <location>
        <begin position="1"/>
        <end position="17"/>
    </location>
</feature>
<dbReference type="KEGG" id="tmu:101352094"/>
<keyword evidence="6" id="KW-0732">Signal</keyword>
<evidence type="ECO:0000256" key="1">
    <source>
        <dbReference type="ARBA" id="ARBA00004613"/>
    </source>
</evidence>
<reference evidence="13" key="1">
    <citation type="submission" date="2025-08" db="UniProtKB">
        <authorList>
            <consortium name="RefSeq"/>
        </authorList>
    </citation>
    <scope>IDENTIFICATION</scope>
</reference>
<dbReference type="STRING" id="127582.A0A2Y9QIQ7"/>
<dbReference type="Proteomes" id="UP000248480">
    <property type="component" value="Unplaced"/>
</dbReference>
<evidence type="ECO:0000256" key="11">
    <source>
        <dbReference type="SAM" id="MobiDB-lite"/>
    </source>
</evidence>
<evidence type="ECO:0000256" key="7">
    <source>
        <dbReference type="ARBA" id="ARBA00023157"/>
    </source>
</evidence>
<dbReference type="PANTHER" id="PTHR10500:SF4">
    <property type="entry name" value="PROSTATE-ASSOCIATED MICROSEMINOPROTEIN"/>
    <property type="match status" value="1"/>
</dbReference>
<comment type="similarity">
    <text evidence="2 10">Belongs to the beta-microseminoprotein family.</text>
</comment>
<dbReference type="PANTHER" id="PTHR10500">
    <property type="entry name" value="BETA-MICROSEMINOPROTEIN"/>
    <property type="match status" value="1"/>
</dbReference>
<keyword evidence="4" id="KW-0202">Cytokine</keyword>
<dbReference type="FunCoup" id="A0A2Y9QIQ7">
    <property type="interactions" value="98"/>
</dbReference>
<name>A0A2Y9QIQ7_TRIMA</name>
<dbReference type="AlphaFoldDB" id="A0A2Y9QIQ7"/>
<sequence>MRQEPKGEREKVKERSKEKPRRQKPRSVQEGCAAGMALKMLWPGQAKGTLGSQGIICLVMSLLLQHPGVHSKCYFQAQGKAGGGVRKGQGAEGVGVKGLVMILCWNGIIPKLLPTLKQKRKTKYGGLCSYSLPPRSERNLSASTTPTYTNISHSSLAPCHYEGKYFTLGESWLRKDCFHCTCLHPVGVGCCDTSQHPIDFPAGCEVHQEAGTCQFSLVQKSDPRLPCKGGGPNPEWGSANTPDPGAPAPHSS</sequence>
<evidence type="ECO:0000313" key="13">
    <source>
        <dbReference type="RefSeq" id="XP_023583295.1"/>
    </source>
</evidence>
<comment type="function">
    <text evidence="9">Acts as a ligand for C-C chemokine receptor CCR2. Signals through binding and activation of CCR2 and induces a strong chemotactic response and mobilization of intracellular calcium ions. Exhibits a chemotactic activity for monocytes and lymphocytes but not neutrophils.</text>
</comment>
<evidence type="ECO:0000256" key="2">
    <source>
        <dbReference type="ARBA" id="ARBA00010352"/>
    </source>
</evidence>
<evidence type="ECO:0000256" key="5">
    <source>
        <dbReference type="ARBA" id="ARBA00022525"/>
    </source>
</evidence>
<evidence type="ECO:0000256" key="3">
    <source>
        <dbReference type="ARBA" id="ARBA00022500"/>
    </source>
</evidence>
<dbReference type="FunFam" id="2.60.40.1900:FF:000001">
    <property type="entry name" value="Beta-microseminoprotein"/>
    <property type="match status" value="1"/>
</dbReference>
<evidence type="ECO:0000256" key="10">
    <source>
        <dbReference type="RuleBase" id="RU364124"/>
    </source>
</evidence>
<gene>
    <name evidence="13" type="primary">MSMP</name>
</gene>
<dbReference type="GeneID" id="101352094"/>
<keyword evidence="7" id="KW-1015">Disulfide bond</keyword>
<evidence type="ECO:0000256" key="9">
    <source>
        <dbReference type="ARBA" id="ARBA00055427"/>
    </source>
</evidence>
<dbReference type="GO" id="GO:0005615">
    <property type="term" value="C:extracellular space"/>
    <property type="evidence" value="ECO:0007669"/>
    <property type="project" value="UniProtKB-KW"/>
</dbReference>